<reference evidence="1 2" key="2">
    <citation type="submission" date="2019-08" db="EMBL/GenBank/DDBJ databases">
        <title>Amycolatopsis acidicola sp. nov., isolated from peat swamp forest soil.</title>
        <authorList>
            <person name="Srisuk N."/>
        </authorList>
    </citation>
    <scope>NUCLEOTIDE SEQUENCE [LARGE SCALE GENOMIC DNA]</scope>
    <source>
        <strain evidence="1 2">TBRC 6029</strain>
    </source>
</reference>
<gene>
    <name evidence="1" type="ORF">FNH05_11885</name>
</gene>
<reference evidence="1 2" key="1">
    <citation type="submission" date="2019-07" db="EMBL/GenBank/DDBJ databases">
        <authorList>
            <person name="Duangmal K."/>
            <person name="Teo W.F.A."/>
        </authorList>
    </citation>
    <scope>NUCLEOTIDE SEQUENCE [LARGE SCALE GENOMIC DNA]</scope>
    <source>
        <strain evidence="1 2">TBRC 6029</strain>
    </source>
</reference>
<dbReference type="GO" id="GO:0043531">
    <property type="term" value="F:ADP binding"/>
    <property type="evidence" value="ECO:0007669"/>
    <property type="project" value="InterPro"/>
</dbReference>
<dbReference type="PANTHER" id="PTHR47691:SF3">
    <property type="entry name" value="HTH-TYPE TRANSCRIPTIONAL REGULATOR RV0890C-RELATED"/>
    <property type="match status" value="1"/>
</dbReference>
<dbReference type="OrthoDB" id="9814944at2"/>
<proteinExistence type="predicted"/>
<dbReference type="PANTHER" id="PTHR47691">
    <property type="entry name" value="REGULATOR-RELATED"/>
    <property type="match status" value="1"/>
</dbReference>
<dbReference type="EMBL" id="VJWX01000089">
    <property type="protein sequence ID" value="TVT53445.1"/>
    <property type="molecule type" value="Genomic_DNA"/>
</dbReference>
<dbReference type="InterPro" id="IPR011990">
    <property type="entry name" value="TPR-like_helical_dom_sf"/>
</dbReference>
<dbReference type="InterPro" id="IPR036390">
    <property type="entry name" value="WH_DNA-bd_sf"/>
</dbReference>
<organism evidence="1 2">
    <name type="scientific">Amycolatopsis rhizosphaerae</name>
    <dbReference type="NCBI Taxonomy" id="2053003"/>
    <lineage>
        <taxon>Bacteria</taxon>
        <taxon>Bacillati</taxon>
        <taxon>Actinomycetota</taxon>
        <taxon>Actinomycetes</taxon>
        <taxon>Pseudonocardiales</taxon>
        <taxon>Pseudonocardiaceae</taxon>
        <taxon>Amycolatopsis</taxon>
    </lineage>
</organism>
<comment type="caution">
    <text evidence="1">The sequence shown here is derived from an EMBL/GenBank/DDBJ whole genome shotgun (WGS) entry which is preliminary data.</text>
</comment>
<dbReference type="Gene3D" id="3.40.50.300">
    <property type="entry name" value="P-loop containing nucleotide triphosphate hydrolases"/>
    <property type="match status" value="1"/>
</dbReference>
<sequence length="898" mass="100650">MAMTRARLYVLIDAFENDMRQVMNHYILDHLSEEEALGASYPRANQRRASDQMGDQSSITAYLDLQECYDILNRHRESLPADLGRELKDNTVEVNALVPIRNRVMHGRPLGAGDPERALSACQAFTTRYWKTVTDVITHLRSDAAWQPIVKGQGTDSDLVLHNLPLPEYDETGLIGRNEDSKNILRFLLRRREPIVTLVGEGGIGKTALALDVAYKLIDDPECPYECVLWVSLKTERLTASGVVEIADAARDLTGAATRLGQVFDTSFSGGVSGLSDALSGIPTLLIIDNLETVAGDEVSALYDDLPDSVNYLFTSRVGIGQLERRIVVKPLAGKDANYLFRNFAKARGVTRLASLSDKRVTEVVKALRNSPLAIRWYIMAVEAGAQPNLALTDQSALLDFCVRSVYERMSHDAQNLLAMLFALDRMSSFDELAVLVDISVDRLRKSVQELLSGSMVVWESDGADSLTSKVSLTESARNFLRAVNPPRSDLIEETLARERQFRRSEERRRADAKARQLAPNVVRTRTNDDIPTAHLLREALSASRRETFNKAIEYVNRARQINPSYWEVDRVEAFLLSAEGYTNQATTVYRNALRKARDDGDNEGMAVVSYYFSGHLSRQANEPEQALDYAKTAHEYFKSSETALGLGRILMWIGNFEEAQSYLEESLEEARGKARLIAITTIVDSWCRWADNLLTEQRRPAEAADKAYAGFSVGVSEINAGTYDARLSDQVISTASLFLKCIGPHTIASSNTERQLAKMLKFVDEKRIVFTGCRGYRSFLRNLSNLSRERNLPPHARLIQEVENLRPPSRRVNAGRDSSETSESGQDFLVGSVRAWLGTYGFIAHDDFPDNVFFPASVVRNLRERGTEVDLANHVVKFFVEQSDGPRPRAEWVEVQW</sequence>
<accession>A0A558CXI9</accession>
<dbReference type="Gene3D" id="1.25.40.10">
    <property type="entry name" value="Tetratricopeptide repeat domain"/>
    <property type="match status" value="1"/>
</dbReference>
<name>A0A558CXI9_9PSEU</name>
<dbReference type="SUPFAM" id="SSF52540">
    <property type="entry name" value="P-loop containing nucleoside triphosphate hydrolases"/>
    <property type="match status" value="1"/>
</dbReference>
<evidence type="ECO:0000313" key="2">
    <source>
        <dbReference type="Proteomes" id="UP000320011"/>
    </source>
</evidence>
<dbReference type="SUPFAM" id="SSF48452">
    <property type="entry name" value="TPR-like"/>
    <property type="match status" value="1"/>
</dbReference>
<dbReference type="AlphaFoldDB" id="A0A558CXI9"/>
<protein>
    <submittedName>
        <fullName evidence="1">Uncharacterized protein</fullName>
    </submittedName>
</protein>
<dbReference type="Proteomes" id="UP000320011">
    <property type="component" value="Unassembled WGS sequence"/>
</dbReference>
<keyword evidence="2" id="KW-1185">Reference proteome</keyword>
<evidence type="ECO:0000313" key="1">
    <source>
        <dbReference type="EMBL" id="TVT53445.1"/>
    </source>
</evidence>
<dbReference type="SUPFAM" id="SSF46785">
    <property type="entry name" value="Winged helix' DNA-binding domain"/>
    <property type="match status" value="1"/>
</dbReference>
<dbReference type="InterPro" id="IPR027417">
    <property type="entry name" value="P-loop_NTPase"/>
</dbReference>